<evidence type="ECO:0000313" key="8">
    <source>
        <dbReference type="Proteomes" id="UP000653454"/>
    </source>
</evidence>
<dbReference type="AlphaFoldDB" id="A0A8S4G2G7"/>
<evidence type="ECO:0000256" key="4">
    <source>
        <dbReference type="ARBA" id="ARBA00023136"/>
    </source>
</evidence>
<dbReference type="EMBL" id="CAJHNJ030000082">
    <property type="protein sequence ID" value="CAG9134620.1"/>
    <property type="molecule type" value="Genomic_DNA"/>
</dbReference>
<proteinExistence type="predicted"/>
<evidence type="ECO:0000256" key="1">
    <source>
        <dbReference type="ARBA" id="ARBA00004141"/>
    </source>
</evidence>
<feature type="transmembrane region" description="Helical" evidence="5">
    <location>
        <begin position="217"/>
        <end position="237"/>
    </location>
</feature>
<protein>
    <submittedName>
        <fullName evidence="7">(diamondback moth) hypothetical protein</fullName>
    </submittedName>
</protein>
<feature type="transmembrane region" description="Helical" evidence="5">
    <location>
        <begin position="402"/>
        <end position="422"/>
    </location>
</feature>
<evidence type="ECO:0000256" key="5">
    <source>
        <dbReference type="SAM" id="Phobius"/>
    </source>
</evidence>
<evidence type="ECO:0000256" key="2">
    <source>
        <dbReference type="ARBA" id="ARBA00022692"/>
    </source>
</evidence>
<keyword evidence="2 5" id="KW-0812">Transmembrane</keyword>
<feature type="domain" description="Amino acid transporter transmembrane" evidence="6">
    <location>
        <begin position="58"/>
        <end position="461"/>
    </location>
</feature>
<feature type="transmembrane region" description="Helical" evidence="5">
    <location>
        <begin position="152"/>
        <end position="173"/>
    </location>
</feature>
<feature type="transmembrane region" description="Helical" evidence="5">
    <location>
        <begin position="443"/>
        <end position="461"/>
    </location>
</feature>
<dbReference type="PANTHER" id="PTHR22950">
    <property type="entry name" value="AMINO ACID TRANSPORTER"/>
    <property type="match status" value="1"/>
</dbReference>
<name>A0A8S4G2G7_PLUXY</name>
<sequence length="483" mass="52836">MSKETDQSHPKVEDNFSSTAELAKNTGFQSTLSIASKDVEEQKKPYNPFENRNLEHPNSTLGSIVHLLKACLGSGILAMPAAFKNSGLLGGSIGTLIAGVVCTHAMKLLVDTSQKVCVDAEKPFLGYADTCGATFKYGPKGLRKYANVFKTLVDFSMAATYIGVMCVYIVFIGSSFKEVLDPYTVGNQLSIQMYCALTLVPLVLISQIRNLKYLVPFSLLANALITVVFAITMYYMFSDLPSITDNDRVKVASPMQWPLFFSTVIFAMEGVGVVMPVENEMKHPQRFLGCPGVLNVSMVIVISLYGIFGFFGYLKYGDAVKGSITLNLPQDAWLAQAAQLLMALVIFFSYALQFYVPMEMINRMLANRKTRDHENIIQITIRTVLVAVSVGIAAAFPNLELVISLVGAIFLSTLGILIPAIIDTAYRWERGLGPCNYVLYKNIVLGFISVFALFSGSYTSISAMLAGEGHDVIEEIASNATLF</sequence>
<feature type="transmembrane region" description="Helical" evidence="5">
    <location>
        <begin position="185"/>
        <end position="205"/>
    </location>
</feature>
<reference evidence="7" key="1">
    <citation type="submission" date="2020-11" db="EMBL/GenBank/DDBJ databases">
        <authorList>
            <person name="Whiteford S."/>
        </authorList>
    </citation>
    <scope>NUCLEOTIDE SEQUENCE</scope>
</reference>
<keyword evidence="4 5" id="KW-0472">Membrane</keyword>
<dbReference type="InterPro" id="IPR013057">
    <property type="entry name" value="AA_transpt_TM"/>
</dbReference>
<dbReference type="PANTHER" id="PTHR22950:SF494">
    <property type="entry name" value="GH04538P"/>
    <property type="match status" value="1"/>
</dbReference>
<evidence type="ECO:0000256" key="3">
    <source>
        <dbReference type="ARBA" id="ARBA00022989"/>
    </source>
</evidence>
<dbReference type="GO" id="GO:0005774">
    <property type="term" value="C:vacuolar membrane"/>
    <property type="evidence" value="ECO:0007669"/>
    <property type="project" value="TreeGrafter"/>
</dbReference>
<evidence type="ECO:0000313" key="7">
    <source>
        <dbReference type="EMBL" id="CAG9134620.1"/>
    </source>
</evidence>
<dbReference type="Proteomes" id="UP000653454">
    <property type="component" value="Unassembled WGS sequence"/>
</dbReference>
<keyword evidence="8" id="KW-1185">Reference proteome</keyword>
<dbReference type="Pfam" id="PF01490">
    <property type="entry name" value="Aa_trans"/>
    <property type="match status" value="1"/>
</dbReference>
<feature type="transmembrane region" description="Helical" evidence="5">
    <location>
        <begin position="257"/>
        <end position="275"/>
    </location>
</feature>
<accession>A0A8S4G2G7</accession>
<feature type="transmembrane region" description="Helical" evidence="5">
    <location>
        <begin position="287"/>
        <end position="313"/>
    </location>
</feature>
<keyword evidence="3 5" id="KW-1133">Transmembrane helix</keyword>
<dbReference type="GO" id="GO:0015179">
    <property type="term" value="F:L-amino acid transmembrane transporter activity"/>
    <property type="evidence" value="ECO:0007669"/>
    <property type="project" value="TreeGrafter"/>
</dbReference>
<comment type="caution">
    <text evidence="7">The sequence shown here is derived from an EMBL/GenBank/DDBJ whole genome shotgun (WGS) entry which is preliminary data.</text>
</comment>
<feature type="transmembrane region" description="Helical" evidence="5">
    <location>
        <begin position="333"/>
        <end position="356"/>
    </location>
</feature>
<organism evidence="7 8">
    <name type="scientific">Plutella xylostella</name>
    <name type="common">Diamondback moth</name>
    <name type="synonym">Plutella maculipennis</name>
    <dbReference type="NCBI Taxonomy" id="51655"/>
    <lineage>
        <taxon>Eukaryota</taxon>
        <taxon>Metazoa</taxon>
        <taxon>Ecdysozoa</taxon>
        <taxon>Arthropoda</taxon>
        <taxon>Hexapoda</taxon>
        <taxon>Insecta</taxon>
        <taxon>Pterygota</taxon>
        <taxon>Neoptera</taxon>
        <taxon>Endopterygota</taxon>
        <taxon>Lepidoptera</taxon>
        <taxon>Glossata</taxon>
        <taxon>Ditrysia</taxon>
        <taxon>Yponomeutoidea</taxon>
        <taxon>Plutellidae</taxon>
        <taxon>Plutella</taxon>
    </lineage>
</organism>
<feature type="transmembrane region" description="Helical" evidence="5">
    <location>
        <begin position="376"/>
        <end position="396"/>
    </location>
</feature>
<comment type="subcellular location">
    <subcellularLocation>
        <location evidence="1">Membrane</location>
        <topology evidence="1">Multi-pass membrane protein</topology>
    </subcellularLocation>
</comment>
<evidence type="ECO:0000259" key="6">
    <source>
        <dbReference type="Pfam" id="PF01490"/>
    </source>
</evidence>
<gene>
    <name evidence="7" type="ORF">PLXY2_LOCUS12857</name>
</gene>